<sequence>MKWKVTILVGILLFAGLSASGYMLYQKQQVEHTMVDGDVERLERILNRPLVSVDDRWMSEAVERFDVNTAIVLYEQGGKLSDEQWVYLADLMTFEQFQRTVEAGAPLNVALPSQTLLEGLYSLNDEPEKWQLAHERIDSSFLNEHPNVLVRAIHDGNSEAFIDLINRMDEAAIPFDTVEQLTMEQDQQLMLEALQQKGYGSN</sequence>
<gene>
    <name evidence="1" type="ORF">NCTC13163_02118</name>
</gene>
<name>A0A377FV93_9BACL</name>
<accession>A0A377FV93</accession>
<reference evidence="1 2" key="1">
    <citation type="submission" date="2018-06" db="EMBL/GenBank/DDBJ databases">
        <authorList>
            <consortium name="Pathogen Informatics"/>
            <person name="Doyle S."/>
        </authorList>
    </citation>
    <scope>NUCLEOTIDE SEQUENCE [LARGE SCALE GENOMIC DNA]</scope>
    <source>
        <strain evidence="1 2">NCTC13163</strain>
    </source>
</reference>
<dbReference type="EMBL" id="UGGP01000001">
    <property type="protein sequence ID" value="STO08741.1"/>
    <property type="molecule type" value="Genomic_DNA"/>
</dbReference>
<dbReference type="STRING" id="1397694.GCA_000702585_02607"/>
<organism evidence="1 2">
    <name type="scientific">Exiguobacterium aurantiacum</name>
    <dbReference type="NCBI Taxonomy" id="33987"/>
    <lineage>
        <taxon>Bacteria</taxon>
        <taxon>Bacillati</taxon>
        <taxon>Bacillota</taxon>
        <taxon>Bacilli</taxon>
        <taxon>Bacillales</taxon>
        <taxon>Bacillales Family XII. Incertae Sedis</taxon>
        <taxon>Exiguobacterium</taxon>
    </lineage>
</organism>
<evidence type="ECO:0000313" key="2">
    <source>
        <dbReference type="Proteomes" id="UP000254060"/>
    </source>
</evidence>
<dbReference type="AlphaFoldDB" id="A0A377FV93"/>
<dbReference type="RefSeq" id="WP_029335636.1">
    <property type="nucleotide sequence ID" value="NZ_UGGP01000001.1"/>
</dbReference>
<protein>
    <submittedName>
        <fullName evidence="1">Uncharacterized protein</fullName>
    </submittedName>
</protein>
<proteinExistence type="predicted"/>
<dbReference type="Proteomes" id="UP000254060">
    <property type="component" value="Unassembled WGS sequence"/>
</dbReference>
<evidence type="ECO:0000313" key="1">
    <source>
        <dbReference type="EMBL" id="STO08741.1"/>
    </source>
</evidence>